<keyword evidence="1" id="KW-0560">Oxidoreductase</keyword>
<keyword evidence="4" id="KW-1185">Reference proteome</keyword>
<dbReference type="PANTHER" id="PTHR13847:SF289">
    <property type="entry name" value="GLYCINE OXIDASE"/>
    <property type="match status" value="1"/>
</dbReference>
<dbReference type="PANTHER" id="PTHR13847">
    <property type="entry name" value="SARCOSINE DEHYDROGENASE-RELATED"/>
    <property type="match status" value="1"/>
</dbReference>
<evidence type="ECO:0000256" key="1">
    <source>
        <dbReference type="ARBA" id="ARBA00023002"/>
    </source>
</evidence>
<accession>A0A2T4YYQ7</accession>
<dbReference type="RefSeq" id="WP_108178948.1">
    <property type="nucleotide sequence ID" value="NZ_PZZL01000009.1"/>
</dbReference>
<dbReference type="GO" id="GO:0005737">
    <property type="term" value="C:cytoplasm"/>
    <property type="evidence" value="ECO:0007669"/>
    <property type="project" value="TreeGrafter"/>
</dbReference>
<feature type="domain" description="FAD dependent oxidoreductase" evidence="2">
    <location>
        <begin position="6"/>
        <end position="348"/>
    </location>
</feature>
<dbReference type="OrthoDB" id="9815989at2"/>
<dbReference type="Pfam" id="PF01266">
    <property type="entry name" value="DAO"/>
    <property type="match status" value="1"/>
</dbReference>
<organism evidence="3 4">
    <name type="scientific">Phreatobacter oligotrophus</name>
    <dbReference type="NCBI Taxonomy" id="1122261"/>
    <lineage>
        <taxon>Bacteria</taxon>
        <taxon>Pseudomonadati</taxon>
        <taxon>Pseudomonadota</taxon>
        <taxon>Alphaproteobacteria</taxon>
        <taxon>Hyphomicrobiales</taxon>
        <taxon>Phreatobacteraceae</taxon>
        <taxon>Phreatobacter</taxon>
    </lineage>
</organism>
<evidence type="ECO:0000313" key="4">
    <source>
        <dbReference type="Proteomes" id="UP000241808"/>
    </source>
</evidence>
<reference evidence="3 4" key="1">
    <citation type="submission" date="2018-04" db="EMBL/GenBank/DDBJ databases">
        <title>Genomic Encyclopedia of Archaeal and Bacterial Type Strains, Phase II (KMG-II): from individual species to whole genera.</title>
        <authorList>
            <person name="Goeker M."/>
        </authorList>
    </citation>
    <scope>NUCLEOTIDE SEQUENCE [LARGE SCALE GENOMIC DNA]</scope>
    <source>
        <strain evidence="3 4">DSM 25521</strain>
    </source>
</reference>
<evidence type="ECO:0000313" key="3">
    <source>
        <dbReference type="EMBL" id="PTM51852.1"/>
    </source>
</evidence>
<dbReference type="Proteomes" id="UP000241808">
    <property type="component" value="Unassembled WGS sequence"/>
</dbReference>
<dbReference type="GO" id="GO:0016491">
    <property type="term" value="F:oxidoreductase activity"/>
    <property type="evidence" value="ECO:0007669"/>
    <property type="project" value="UniProtKB-KW"/>
</dbReference>
<dbReference type="InterPro" id="IPR006076">
    <property type="entry name" value="FAD-dep_OxRdtase"/>
</dbReference>
<dbReference type="InterPro" id="IPR036188">
    <property type="entry name" value="FAD/NAD-bd_sf"/>
</dbReference>
<sequence length="373" mass="39246">MSARHDLVVVGGGIHGCTVALMAARGGLKVALVERGALCREASGVNAGTLTLQMTRVALIPYALRAHAMWADAPNWLGHDVGVVVCDGLSLAFTEREEELLSYRAGKRREAGAPIELIGANAAREVEPGLGDGVRLAGHCKVDGYANAYLTGLAFHRALTDAGVTLMEHRAATGIEREEGGFAVQTAQGPVRGKRLVIAGGVWIEPMMAWLGVPLPIKVLVNQLAVTERQRPVMRTVIGIASGLLSLKQYPHGTTVIGGGWQGVGDRERGGVALMPERLIGNVRLACHAIPALKEARLARAWAGLEAETADALPAVGPIPGIPDAYVCGSVHSGYTSGPYLARLLADLILEREPALPLFPIDRLLPPQAGRAA</sequence>
<evidence type="ECO:0000259" key="2">
    <source>
        <dbReference type="Pfam" id="PF01266"/>
    </source>
</evidence>
<gene>
    <name evidence="3" type="ORF">C8P69_109140</name>
</gene>
<dbReference type="SUPFAM" id="SSF51905">
    <property type="entry name" value="FAD/NAD(P)-binding domain"/>
    <property type="match status" value="1"/>
</dbReference>
<dbReference type="Gene3D" id="3.30.9.10">
    <property type="entry name" value="D-Amino Acid Oxidase, subunit A, domain 2"/>
    <property type="match status" value="1"/>
</dbReference>
<protein>
    <submittedName>
        <fullName evidence="3">Glycine/D-amino acid oxidase-like deaminating enzyme</fullName>
    </submittedName>
</protein>
<dbReference type="Gene3D" id="3.50.50.60">
    <property type="entry name" value="FAD/NAD(P)-binding domain"/>
    <property type="match status" value="1"/>
</dbReference>
<proteinExistence type="predicted"/>
<dbReference type="AlphaFoldDB" id="A0A2T4YYQ7"/>
<name>A0A2T4YYQ7_9HYPH</name>
<dbReference type="EMBL" id="PZZL01000009">
    <property type="protein sequence ID" value="PTM51852.1"/>
    <property type="molecule type" value="Genomic_DNA"/>
</dbReference>
<comment type="caution">
    <text evidence="3">The sequence shown here is derived from an EMBL/GenBank/DDBJ whole genome shotgun (WGS) entry which is preliminary data.</text>
</comment>